<dbReference type="PANTHER" id="PTHR43877:SF2">
    <property type="entry name" value="AMINOALKYLPHOSPHONATE N-ACETYLTRANSFERASE-RELATED"/>
    <property type="match status" value="1"/>
</dbReference>
<dbReference type="PANTHER" id="PTHR43877">
    <property type="entry name" value="AMINOALKYLPHOSPHONATE N-ACETYLTRANSFERASE-RELATED-RELATED"/>
    <property type="match status" value="1"/>
</dbReference>
<feature type="domain" description="N-acetyltransferase" evidence="3">
    <location>
        <begin position="1"/>
        <end position="170"/>
    </location>
</feature>
<dbReference type="PROSITE" id="PS51186">
    <property type="entry name" value="GNAT"/>
    <property type="match status" value="1"/>
</dbReference>
<evidence type="ECO:0000256" key="1">
    <source>
        <dbReference type="ARBA" id="ARBA00022679"/>
    </source>
</evidence>
<dbReference type="Pfam" id="PF00583">
    <property type="entry name" value="Acetyltransf_1"/>
    <property type="match status" value="1"/>
</dbReference>
<dbReference type="InterPro" id="IPR050832">
    <property type="entry name" value="Bact_Acetyltransf"/>
</dbReference>
<accession>A0ABT0P4Q6</accession>
<evidence type="ECO:0000256" key="2">
    <source>
        <dbReference type="ARBA" id="ARBA00023315"/>
    </source>
</evidence>
<dbReference type="InterPro" id="IPR000182">
    <property type="entry name" value="GNAT_dom"/>
</dbReference>
<dbReference type="InterPro" id="IPR016181">
    <property type="entry name" value="Acyl_CoA_acyltransferase"/>
</dbReference>
<keyword evidence="1 4" id="KW-0808">Transferase</keyword>
<dbReference type="Proteomes" id="UP001202052">
    <property type="component" value="Unassembled WGS sequence"/>
</dbReference>
<dbReference type="Gene3D" id="3.40.630.30">
    <property type="match status" value="1"/>
</dbReference>
<reference evidence="4 5" key="1">
    <citation type="submission" date="2022-05" db="EMBL/GenBank/DDBJ databases">
        <title>Genome Resource of Streptomyces lavenduligriseus GA1-1, a Strain with Broad-Spectrum Antifungal Activity against Phytopathogenic Fungi.</title>
        <authorList>
            <person name="Qi D."/>
        </authorList>
    </citation>
    <scope>NUCLEOTIDE SEQUENCE [LARGE SCALE GENOMIC DNA]</scope>
    <source>
        <strain evidence="4 5">GA1-1</strain>
    </source>
</reference>
<proteinExistence type="predicted"/>
<evidence type="ECO:0000313" key="5">
    <source>
        <dbReference type="Proteomes" id="UP001202052"/>
    </source>
</evidence>
<protein>
    <submittedName>
        <fullName evidence="4">GNAT family N-acetyltransferase</fullName>
        <ecNumber evidence="4">2.3.1.-</ecNumber>
    </submittedName>
</protein>
<dbReference type="EMBL" id="JAMCCK010000065">
    <property type="protein sequence ID" value="MCL3998556.1"/>
    <property type="molecule type" value="Genomic_DNA"/>
</dbReference>
<sequence>MERWDGDRIRARADGLAALLTDTVASGASVGFLAPLGHAEAAAWWRERAGAAAAGRLAVWAALDAADRVTGTVGLDFPDKPNSRHRAELVKLLVHRSARGRGLGRRLLTTAERAAAADGRTLLHLDTETGSPAERLYRSAGWTEAGTLPDYAASPAGELRPTTLYYKRLGGRPGG</sequence>
<dbReference type="EC" id="2.3.1.-" evidence="4"/>
<evidence type="ECO:0000259" key="3">
    <source>
        <dbReference type="PROSITE" id="PS51186"/>
    </source>
</evidence>
<keyword evidence="2 4" id="KW-0012">Acyltransferase</keyword>
<gene>
    <name evidence="4" type="ORF">M4438_34500</name>
</gene>
<evidence type="ECO:0000313" key="4">
    <source>
        <dbReference type="EMBL" id="MCL3998556.1"/>
    </source>
</evidence>
<organism evidence="4 5">
    <name type="scientific">Streptomyces lavenduligriseus</name>
    <dbReference type="NCBI Taxonomy" id="67315"/>
    <lineage>
        <taxon>Bacteria</taxon>
        <taxon>Bacillati</taxon>
        <taxon>Actinomycetota</taxon>
        <taxon>Actinomycetes</taxon>
        <taxon>Kitasatosporales</taxon>
        <taxon>Streptomycetaceae</taxon>
        <taxon>Streptomyces</taxon>
    </lineage>
</organism>
<dbReference type="GO" id="GO:0016746">
    <property type="term" value="F:acyltransferase activity"/>
    <property type="evidence" value="ECO:0007669"/>
    <property type="project" value="UniProtKB-KW"/>
</dbReference>
<name>A0ABT0P4Q6_9ACTN</name>
<dbReference type="SUPFAM" id="SSF55729">
    <property type="entry name" value="Acyl-CoA N-acyltransferases (Nat)"/>
    <property type="match status" value="1"/>
</dbReference>
<keyword evidence="5" id="KW-1185">Reference proteome</keyword>
<dbReference type="RefSeq" id="WP_249493182.1">
    <property type="nucleotide sequence ID" value="NZ_JAMCCK010000065.1"/>
</dbReference>
<comment type="caution">
    <text evidence="4">The sequence shown here is derived from an EMBL/GenBank/DDBJ whole genome shotgun (WGS) entry which is preliminary data.</text>
</comment>